<sequence>MAFVARDPALSEALKGFRNGEAAGLVAQATERGVADAQAIADAHREVIKNWRAIVAEIGEDDWDEAQWEAYREALRSEIYAQLSAD</sequence>
<protein>
    <submittedName>
        <fullName evidence="1">Uncharacterized protein</fullName>
    </submittedName>
</protein>
<dbReference type="STRING" id="441112.SAMN04488094_103316"/>
<gene>
    <name evidence="1" type="ORF">SAMN04488094_103316</name>
</gene>
<evidence type="ECO:0000313" key="2">
    <source>
        <dbReference type="Proteomes" id="UP000198728"/>
    </source>
</evidence>
<dbReference type="Proteomes" id="UP000198728">
    <property type="component" value="Unassembled WGS sequence"/>
</dbReference>
<evidence type="ECO:0000313" key="1">
    <source>
        <dbReference type="EMBL" id="SFC28487.1"/>
    </source>
</evidence>
<proteinExistence type="predicted"/>
<organism evidence="1 2">
    <name type="scientific">Tropicimonas isoalkanivorans</name>
    <dbReference type="NCBI Taxonomy" id="441112"/>
    <lineage>
        <taxon>Bacteria</taxon>
        <taxon>Pseudomonadati</taxon>
        <taxon>Pseudomonadota</taxon>
        <taxon>Alphaproteobacteria</taxon>
        <taxon>Rhodobacterales</taxon>
        <taxon>Roseobacteraceae</taxon>
        <taxon>Tropicimonas</taxon>
    </lineage>
</organism>
<dbReference type="RefSeq" id="WP_143089839.1">
    <property type="nucleotide sequence ID" value="NZ_FOLG01000003.1"/>
</dbReference>
<dbReference type="OrthoDB" id="9954456at2"/>
<dbReference type="EMBL" id="FOLG01000003">
    <property type="protein sequence ID" value="SFC28487.1"/>
    <property type="molecule type" value="Genomic_DNA"/>
</dbReference>
<keyword evidence="2" id="KW-1185">Reference proteome</keyword>
<dbReference type="AlphaFoldDB" id="A0A1I1HWM4"/>
<name>A0A1I1HWM4_9RHOB</name>
<accession>A0A1I1HWM4</accession>
<reference evidence="1 2" key="1">
    <citation type="submission" date="2016-10" db="EMBL/GenBank/DDBJ databases">
        <authorList>
            <person name="de Groot N.N."/>
        </authorList>
    </citation>
    <scope>NUCLEOTIDE SEQUENCE [LARGE SCALE GENOMIC DNA]</scope>
    <source>
        <strain evidence="1 2">DSM 19548</strain>
    </source>
</reference>